<dbReference type="EMBL" id="RDQH01000342">
    <property type="protein sequence ID" value="RXH69869.1"/>
    <property type="molecule type" value="Genomic_DNA"/>
</dbReference>
<dbReference type="Gene3D" id="1.25.40.10">
    <property type="entry name" value="Tetratricopeptide repeat domain"/>
    <property type="match status" value="1"/>
</dbReference>
<dbReference type="GO" id="GO:0003723">
    <property type="term" value="F:RNA binding"/>
    <property type="evidence" value="ECO:0007669"/>
    <property type="project" value="InterPro"/>
</dbReference>
<gene>
    <name evidence="4" type="ORF">DVH24_007125</name>
</gene>
<evidence type="ECO:0000313" key="4">
    <source>
        <dbReference type="EMBL" id="RXH69869.1"/>
    </source>
</evidence>
<dbReference type="PANTHER" id="PTHR47926">
    <property type="entry name" value="PENTATRICOPEPTIDE REPEAT-CONTAINING PROTEIN"/>
    <property type="match status" value="1"/>
</dbReference>
<comment type="caution">
    <text evidence="4">The sequence shown here is derived from an EMBL/GenBank/DDBJ whole genome shotgun (WGS) entry which is preliminary data.</text>
</comment>
<evidence type="ECO:0000313" key="5">
    <source>
        <dbReference type="Proteomes" id="UP000290289"/>
    </source>
</evidence>
<sequence>MIRAYSKGSTPSKSFDFYSRILRSSYNLSPYNYTFNFLVRTCAQLLAREISPTGHSGLIKPGLRTTRVFKAGSCHRVFEKTFGPDLVWQNDVGFAREVFDEMPQRDPIAWNAMIAGYAQCGKSREALNLFHLMQMEGVRVNEVYMVSVLSACSHMGALDQGRCAHAYIERNKVRMTVTLGTALIDMYVKCGNMNKAALEVFWDERKVCVYVE</sequence>
<reference evidence="4 5" key="1">
    <citation type="submission" date="2018-10" db="EMBL/GenBank/DDBJ databases">
        <title>A high-quality apple genome assembly.</title>
        <authorList>
            <person name="Hu J."/>
        </authorList>
    </citation>
    <scope>NUCLEOTIDE SEQUENCE [LARGE SCALE GENOMIC DNA]</scope>
    <source>
        <strain evidence="5">cv. HFTH1</strain>
        <tissue evidence="4">Young leaf</tissue>
    </source>
</reference>
<dbReference type="PROSITE" id="PS51375">
    <property type="entry name" value="PPR"/>
    <property type="match status" value="1"/>
</dbReference>
<dbReference type="FunFam" id="1.25.40.10:FF:000333">
    <property type="entry name" value="Pentatricopeptide repeat-containing protein"/>
    <property type="match status" value="1"/>
</dbReference>
<dbReference type="GO" id="GO:0009451">
    <property type="term" value="P:RNA modification"/>
    <property type="evidence" value="ECO:0007669"/>
    <property type="project" value="InterPro"/>
</dbReference>
<dbReference type="Proteomes" id="UP000290289">
    <property type="component" value="Chromosome 16"/>
</dbReference>
<dbReference type="AlphaFoldDB" id="A0A498HFT2"/>
<dbReference type="InterPro" id="IPR002885">
    <property type="entry name" value="PPR_rpt"/>
</dbReference>
<dbReference type="InterPro" id="IPR046960">
    <property type="entry name" value="PPR_At4g14850-like_plant"/>
</dbReference>
<comment type="similarity">
    <text evidence="1">Belongs to the PPR family. PCMP-H subfamily.</text>
</comment>
<feature type="repeat" description="PPR" evidence="3">
    <location>
        <begin position="106"/>
        <end position="140"/>
    </location>
</feature>
<evidence type="ECO:0000256" key="2">
    <source>
        <dbReference type="ARBA" id="ARBA00022737"/>
    </source>
</evidence>
<evidence type="ECO:0000256" key="3">
    <source>
        <dbReference type="PROSITE-ProRule" id="PRU00708"/>
    </source>
</evidence>
<evidence type="ECO:0000256" key="1">
    <source>
        <dbReference type="ARBA" id="ARBA00006643"/>
    </source>
</evidence>
<evidence type="ECO:0008006" key="6">
    <source>
        <dbReference type="Google" id="ProtNLM"/>
    </source>
</evidence>
<accession>A0A498HFT2</accession>
<protein>
    <recommendedName>
        <fullName evidence="6">Pentacotripeptide-repeat region of PRORP domain-containing protein</fullName>
    </recommendedName>
</protein>
<dbReference type="PANTHER" id="PTHR47926:SF379">
    <property type="entry name" value="TETRATRICOPEPTIDE-LIKE HELICAL DOMAIN SUPERFAMILY"/>
    <property type="match status" value="1"/>
</dbReference>
<dbReference type="NCBIfam" id="TIGR00756">
    <property type="entry name" value="PPR"/>
    <property type="match status" value="1"/>
</dbReference>
<dbReference type="InterPro" id="IPR011990">
    <property type="entry name" value="TPR-like_helical_dom_sf"/>
</dbReference>
<keyword evidence="2" id="KW-0677">Repeat</keyword>
<name>A0A498HFT2_MALDO</name>
<proteinExistence type="inferred from homology"/>
<keyword evidence="5" id="KW-1185">Reference proteome</keyword>
<dbReference type="Pfam" id="PF01535">
    <property type="entry name" value="PPR"/>
    <property type="match status" value="2"/>
</dbReference>
<organism evidence="4 5">
    <name type="scientific">Malus domestica</name>
    <name type="common">Apple</name>
    <name type="synonym">Pyrus malus</name>
    <dbReference type="NCBI Taxonomy" id="3750"/>
    <lineage>
        <taxon>Eukaryota</taxon>
        <taxon>Viridiplantae</taxon>
        <taxon>Streptophyta</taxon>
        <taxon>Embryophyta</taxon>
        <taxon>Tracheophyta</taxon>
        <taxon>Spermatophyta</taxon>
        <taxon>Magnoliopsida</taxon>
        <taxon>eudicotyledons</taxon>
        <taxon>Gunneridae</taxon>
        <taxon>Pentapetalae</taxon>
        <taxon>rosids</taxon>
        <taxon>fabids</taxon>
        <taxon>Rosales</taxon>
        <taxon>Rosaceae</taxon>
        <taxon>Amygdaloideae</taxon>
        <taxon>Maleae</taxon>
        <taxon>Malus</taxon>
    </lineage>
</organism>